<evidence type="ECO:0000256" key="8">
    <source>
        <dbReference type="ARBA" id="ARBA00023242"/>
    </source>
</evidence>
<dbReference type="GeneID" id="108254567"/>
<keyword evidence="8" id="KW-0539">Nucleus</keyword>
<accession>A0A1S4ESF7</accession>
<evidence type="ECO:0000256" key="1">
    <source>
        <dbReference type="ARBA" id="ARBA00004123"/>
    </source>
</evidence>
<evidence type="ECO:0000256" key="6">
    <source>
        <dbReference type="ARBA" id="ARBA00023125"/>
    </source>
</evidence>
<comment type="similarity">
    <text evidence="3">Belongs to the maelstrom family.</text>
</comment>
<evidence type="ECO:0000259" key="9">
    <source>
        <dbReference type="Pfam" id="PF13017"/>
    </source>
</evidence>
<dbReference type="GO" id="GO:0060964">
    <property type="term" value="P:regulation of miRNA-mediated gene silencing"/>
    <property type="evidence" value="ECO:0007669"/>
    <property type="project" value="InterPro"/>
</dbReference>
<dbReference type="GO" id="GO:0043186">
    <property type="term" value="C:P granule"/>
    <property type="evidence" value="ECO:0007669"/>
    <property type="project" value="TreeGrafter"/>
</dbReference>
<dbReference type="PaxDb" id="121845-A0A1S4ESF7"/>
<keyword evidence="7" id="KW-0943">RNA-mediated gene silencing</keyword>
<dbReference type="PANTHER" id="PTHR21358">
    <property type="entry name" value="PROTEIN MAELSTROM HOMOLOG"/>
    <property type="match status" value="1"/>
</dbReference>
<dbReference type="GO" id="GO:0005634">
    <property type="term" value="C:nucleus"/>
    <property type="evidence" value="ECO:0007669"/>
    <property type="project" value="UniProtKB-SubCell"/>
</dbReference>
<evidence type="ECO:0000256" key="5">
    <source>
        <dbReference type="ARBA" id="ARBA00022782"/>
    </source>
</evidence>
<gene>
    <name evidence="11" type="primary">LOC108254567</name>
</gene>
<proteinExistence type="inferred from homology"/>
<keyword evidence="5" id="KW-0221">Differentiation</keyword>
<evidence type="ECO:0000313" key="10">
    <source>
        <dbReference type="Proteomes" id="UP000079169"/>
    </source>
</evidence>
<dbReference type="Proteomes" id="UP000079169">
    <property type="component" value="Unplaced"/>
</dbReference>
<protein>
    <submittedName>
        <fullName evidence="11">Protein maelstrom homolog</fullName>
    </submittedName>
</protein>
<reference evidence="11" key="1">
    <citation type="submission" date="2025-08" db="UniProtKB">
        <authorList>
            <consortium name="RefSeq"/>
        </authorList>
    </citation>
    <scope>IDENTIFICATION</scope>
</reference>
<evidence type="ECO:0000313" key="11">
    <source>
        <dbReference type="RefSeq" id="XP_017305111.1"/>
    </source>
</evidence>
<comment type="subcellular location">
    <subcellularLocation>
        <location evidence="2">Cytoplasm</location>
    </subcellularLocation>
    <subcellularLocation>
        <location evidence="1">Nucleus</location>
    </subcellularLocation>
</comment>
<dbReference type="AlphaFoldDB" id="A0A1S4ESF7"/>
<dbReference type="InterPro" id="IPR024970">
    <property type="entry name" value="Maelstrom"/>
</dbReference>
<name>A0A1S4ESF7_DIACI</name>
<dbReference type="GO" id="GO:0007140">
    <property type="term" value="P:male meiotic nuclear division"/>
    <property type="evidence" value="ECO:0007669"/>
    <property type="project" value="TreeGrafter"/>
</dbReference>
<dbReference type="GO" id="GO:0043565">
    <property type="term" value="F:sequence-specific DNA binding"/>
    <property type="evidence" value="ECO:0007669"/>
    <property type="project" value="TreeGrafter"/>
</dbReference>
<dbReference type="RefSeq" id="XP_017305111.1">
    <property type="nucleotide sequence ID" value="XM_017449622.2"/>
</dbReference>
<dbReference type="PANTHER" id="PTHR21358:SF4">
    <property type="entry name" value="PROTEIN MAELSTROM HOMOLOG"/>
    <property type="match status" value="1"/>
</dbReference>
<evidence type="ECO:0000256" key="2">
    <source>
        <dbReference type="ARBA" id="ARBA00004496"/>
    </source>
</evidence>
<dbReference type="GO" id="GO:0045892">
    <property type="term" value="P:negative regulation of DNA-templated transcription"/>
    <property type="evidence" value="ECO:0007669"/>
    <property type="project" value="TreeGrafter"/>
</dbReference>
<dbReference type="GO" id="GO:0034587">
    <property type="term" value="P:piRNA processing"/>
    <property type="evidence" value="ECO:0007669"/>
    <property type="project" value="TreeGrafter"/>
</dbReference>
<keyword evidence="10" id="KW-1185">Reference proteome</keyword>
<evidence type="ECO:0000256" key="3">
    <source>
        <dbReference type="ARBA" id="ARBA00007057"/>
    </source>
</evidence>
<feature type="domain" description="Maelstrom" evidence="9">
    <location>
        <begin position="88"/>
        <end position="260"/>
    </location>
</feature>
<dbReference type="GO" id="GO:0030154">
    <property type="term" value="P:cell differentiation"/>
    <property type="evidence" value="ECO:0007669"/>
    <property type="project" value="UniProtKB-KW"/>
</dbReference>
<dbReference type="GO" id="GO:0007283">
    <property type="term" value="P:spermatogenesis"/>
    <property type="evidence" value="ECO:0007669"/>
    <property type="project" value="TreeGrafter"/>
</dbReference>
<evidence type="ECO:0000256" key="7">
    <source>
        <dbReference type="ARBA" id="ARBA00023158"/>
    </source>
</evidence>
<dbReference type="KEGG" id="dci:108254567"/>
<keyword evidence="4" id="KW-0963">Cytoplasm</keyword>
<dbReference type="Pfam" id="PF13017">
    <property type="entry name" value="Maelstrom"/>
    <property type="match status" value="1"/>
</dbReference>
<sequence>MTKRKTKFKKMENEERYTATEIPVSQLVSRAQEEHTKHDKQMKIIEQSISYLHELNNLELESFYCIHINWHCVATQSDRNDELNKVKVFYPAELAISEFNIKQGLVRRFNKFINPTLPMGYASEAKERRDRYHRLPLDNEQGESDLNVVYAEMINFLTRGQANGSIPPLYTREDNVMSNTSITGVCSVLKTLYYHKHTGASFAEAALSGDEWESEFKVYPLKKLLFELGKLYGPKTMIDMDIAEIILDKDPYMYQDGIACPTRFQLLGVYSHSLAI</sequence>
<organism evidence="10 11">
    <name type="scientific">Diaphorina citri</name>
    <name type="common">Asian citrus psyllid</name>
    <dbReference type="NCBI Taxonomy" id="121845"/>
    <lineage>
        <taxon>Eukaryota</taxon>
        <taxon>Metazoa</taxon>
        <taxon>Ecdysozoa</taxon>
        <taxon>Arthropoda</taxon>
        <taxon>Hexapoda</taxon>
        <taxon>Insecta</taxon>
        <taxon>Pterygota</taxon>
        <taxon>Neoptera</taxon>
        <taxon>Paraneoptera</taxon>
        <taxon>Hemiptera</taxon>
        <taxon>Sternorrhyncha</taxon>
        <taxon>Psylloidea</taxon>
        <taxon>Psyllidae</taxon>
        <taxon>Diaphorininae</taxon>
        <taxon>Diaphorina</taxon>
    </lineage>
</organism>
<evidence type="ECO:0000256" key="4">
    <source>
        <dbReference type="ARBA" id="ARBA00022490"/>
    </source>
</evidence>
<keyword evidence="6" id="KW-0238">DNA-binding</keyword>
<dbReference type="InterPro" id="IPR039259">
    <property type="entry name" value="Protein_maelstrom"/>
</dbReference>